<keyword evidence="3" id="KW-1185">Reference proteome</keyword>
<evidence type="ECO:0000313" key="2">
    <source>
        <dbReference type="EMBL" id="MBK1854379.1"/>
    </source>
</evidence>
<reference evidence="2" key="1">
    <citation type="submission" date="2021-01" db="EMBL/GenBank/DDBJ databases">
        <title>Modified the classification status of verrucomicrobia.</title>
        <authorList>
            <person name="Feng X."/>
        </authorList>
    </citation>
    <scope>NUCLEOTIDE SEQUENCE</scope>
    <source>
        <strain evidence="2">5K15</strain>
    </source>
</reference>
<organism evidence="2 3">
    <name type="scientific">Oceaniferula flava</name>
    <dbReference type="NCBI Taxonomy" id="2800421"/>
    <lineage>
        <taxon>Bacteria</taxon>
        <taxon>Pseudomonadati</taxon>
        <taxon>Verrucomicrobiota</taxon>
        <taxon>Verrucomicrobiia</taxon>
        <taxon>Verrucomicrobiales</taxon>
        <taxon>Verrucomicrobiaceae</taxon>
        <taxon>Oceaniferula</taxon>
    </lineage>
</organism>
<evidence type="ECO:0000256" key="1">
    <source>
        <dbReference type="SAM" id="MobiDB-lite"/>
    </source>
</evidence>
<protein>
    <recommendedName>
        <fullName evidence="4">ATPase AAA-type core domain-containing protein</fullName>
    </recommendedName>
</protein>
<proteinExistence type="predicted"/>
<dbReference type="Gene3D" id="1.25.10.10">
    <property type="entry name" value="Leucine-rich Repeat Variant"/>
    <property type="match status" value="1"/>
</dbReference>
<accession>A0AAE2SCG3</accession>
<evidence type="ECO:0000313" key="3">
    <source>
        <dbReference type="Proteomes" id="UP000634206"/>
    </source>
</evidence>
<dbReference type="Proteomes" id="UP000634206">
    <property type="component" value="Unassembled WGS sequence"/>
</dbReference>
<comment type="caution">
    <text evidence="2">The sequence shown here is derived from an EMBL/GenBank/DDBJ whole genome shotgun (WGS) entry which is preliminary data.</text>
</comment>
<feature type="region of interest" description="Disordered" evidence="1">
    <location>
        <begin position="1"/>
        <end position="30"/>
    </location>
</feature>
<dbReference type="InterPro" id="IPR016024">
    <property type="entry name" value="ARM-type_fold"/>
</dbReference>
<gene>
    <name evidence="2" type="ORF">JIN83_05385</name>
</gene>
<dbReference type="InterPro" id="IPR011989">
    <property type="entry name" value="ARM-like"/>
</dbReference>
<dbReference type="EMBL" id="JAENIG010000003">
    <property type="protein sequence ID" value="MBK1854379.1"/>
    <property type="molecule type" value="Genomic_DNA"/>
</dbReference>
<dbReference type="SUPFAM" id="SSF48371">
    <property type="entry name" value="ARM repeat"/>
    <property type="match status" value="1"/>
</dbReference>
<sequence length="1540" mass="173335">MLKAEFPKPTHNHHKMSTLPGGPADKAGNNHETLWGVVGMASVIGGQADAIRIEEPGTDGAEFYLEKAEVHEHWQAKRQILGQKTWSIQLLHKEGIISFFKQRIDAGESCVFVSISDAPELRGLTENARAAIDWLEFENKFLAAKNWKKHFNELHKHLGYAEAERCFEFLRKVRVEGGRESTIEALLLPVFNASFTGAPQSVLSVLSNLYTKSIHKKLTAQDIIQHLESPHGIKPRSLQVSAELMDFVQGITETYVAGQKSKLIRRESIPRQICSDIVQKICDSEHSTDTLITSPAGGGKSAGLLQVVNGLAAKGVPVLAFRLDRVEPVASTESLGKELGLPESPAVVLSQCHPDHAVVLVIDQLDFVSSTSGRNPDFFEVVAALADEIRGLRGTRQIHFVTACREFDFQNDSRILRLLPINERPVSIGPFSEEEVKSIVIKEGGDPSRLSAKQLELLHLPQNLALFVDSGLANDHQAAFVTQKELLDTYWDYKRREVSRRCPENAEQWTQTLSKLTNEMSERQELSAPKSRMDDYPPALLAAMVSEGVLTFDGQRYGFGHESFFDYCFARQAALSSTEFVKFLEADDQELFRRAQLRQLLVYLREDDFPRYLRNVQRALESQKIRPHLKLLVLELVAAFTDPHCEELNLLMPLLETELAYRRESTQRPKQRPRWLTFLRGVFGFLLTDRSENKTASRAWDAFFGSSSLFGLADEGGHIERWLHSGDESLENSMAWYMRGQMRFHSDRVAELLEPFVGRGEDWDNRLRFIMQWADLGESRLFFELFLRLLDDGTLDDAREPIAVNSTFWSLLHGLAEKQPMWCAEVAAHWLNRKVALAQASQSEGKRPNLDDQFGVDYILQSARGNPKGFLEQVLPAMLNAAEAFVNEDDTRSFRSNAVWPLRFTGGHIGMTEAFPRGCEIAIESLGNSHPEELQPFIDLLSGSQLCIGNQLLLSAYTAAPTIYSDLAITLLVDEPERIYCGVHGSPFWSTINLIKKCSPHCSDPSFRRLEEIIIDYNTAFERSKEGFRRRGYSAYSLASALDSNRCQNSTKRRLAEWQRKFGVISSTPSEVRAYSVKSPIPAEAAEHMTDEQWLQAIAKHESDRWHYSDKNPERGGASELAGMLKKFIKKEPIRFAMLILQLPTGTNPSYFMNALYGLKGADADSELKIQVARCVFGLDEPACLMAALDLLASIEDMALPDDTIHFIQRMTTEYPHSEADTNYDHDPVTHGINTVRGHAVGAIRDLIFSDEAYLNIFQTTIESCLLDTSLSVRACMISTLAAAAVHDEPWAITHFKDLLESDDKLLDTLYVEDFLARGLQNHIEDFRSIIDRMLLSEIKEVLQAGGRLACLSRLHHPELNDLSETAMSGDSACRLGATEVASQNLNHADCQPWCEAALIRFFNDDDSDVRRAAADCFRHLWKQPDLPLGDYEALIDSFLESKAFAEIPTYLLHALNDTRQRVPETILDVCDTFVTKCADKAKDIRTSMAADETTVGKLAFRAYSQLETQPLRKRALTLIDRMCEEGLQSAGKHLSDFER</sequence>
<dbReference type="Pfam" id="PF12765">
    <property type="entry name" value="Cohesin_HEAT"/>
    <property type="match status" value="1"/>
</dbReference>
<name>A0AAE2SCG3_9BACT</name>
<dbReference type="InterPro" id="IPR026003">
    <property type="entry name" value="Cohesin_HEAT"/>
</dbReference>
<evidence type="ECO:0008006" key="4">
    <source>
        <dbReference type="Google" id="ProtNLM"/>
    </source>
</evidence>
<dbReference type="RefSeq" id="WP_309488986.1">
    <property type="nucleotide sequence ID" value="NZ_JAENIG010000003.1"/>
</dbReference>